<evidence type="ECO:0000256" key="1">
    <source>
        <dbReference type="SAM" id="MobiDB-lite"/>
    </source>
</evidence>
<sequence>MYLDEPMSTDDMGNTSYDAKINTGNDLCLIDLVAEKPGEESSTSRNGDTAPGAFPQFMRFPPELRYQIWHSYCPDLSAKARVLPFLEFPSSTTADTQTDDSQYSLPDYEALAEQTKELRAVLSTHRESRSIAVRKYPDELVMDSASGLGIVRFRKETDVIFLSEVVTGEDYSIPEFGSEIENLAVGVVYDCSEERYFRNETLLQVGPGIKSLFPNLKRLFSRRSAQTKRDIEKWCVTEHVHSYMIELHYQTTLLYWPDLDAHADFARSSVPKLCSLEEMEEAGVELWPMVEFETWKPMRIPDGPQFEDDSSGNDSIYSYDDSSADGTDSHNDSNADGTVVAPTRTMIATRTVLTRMSIGPNGSTFTWVIGRFPCLGSEDVQDSIELDV</sequence>
<dbReference type="VEuPathDB" id="FungiDB:CPUR_03405"/>
<comment type="caution">
    <text evidence="3">The sequence shown here is derived from an EMBL/GenBank/DDBJ whole genome shotgun (WGS) entry which is preliminary data.</text>
</comment>
<feature type="region of interest" description="Disordered" evidence="1">
    <location>
        <begin position="301"/>
        <end position="338"/>
    </location>
</feature>
<dbReference type="AlphaFoldDB" id="M1W916"/>
<dbReference type="InterPro" id="IPR045518">
    <property type="entry name" value="2EXR"/>
</dbReference>
<reference evidence="3 4" key="1">
    <citation type="journal article" date="2013" name="PLoS Genet.">
        <title>Plant-symbiotic fungi as chemical engineers: Multi-genome analysis of the Clavicipitaceae reveals dynamics of alkaloid loci.</title>
        <authorList>
            <person name="Schardl C.L."/>
            <person name="Young C.A."/>
            <person name="Hesse U."/>
            <person name="Amyotte S.G."/>
            <person name="Andreeva K."/>
            <person name="Calie P.J."/>
            <person name="Fleetwood D.J."/>
            <person name="Haws D.C."/>
            <person name="Moore N."/>
            <person name="Oeser B."/>
            <person name="Panaccione D.G."/>
            <person name="Schweri K.K."/>
            <person name="Voisey C.R."/>
            <person name="Farman M.L."/>
            <person name="Jaromczyk J.W."/>
            <person name="Roe B.A."/>
            <person name="O'Sullivan D.M."/>
            <person name="Scott B."/>
            <person name="Tudzynski P."/>
            <person name="An Z."/>
            <person name="Arnaoudova E.G."/>
            <person name="Bullock C.T."/>
            <person name="Charlton N.D."/>
            <person name="Chen L."/>
            <person name="Cox M."/>
            <person name="Dinkins R.D."/>
            <person name="Florea S."/>
            <person name="Glenn A.E."/>
            <person name="Gordon A."/>
            <person name="Gueldener U."/>
            <person name="Harris D.R."/>
            <person name="Hollin W."/>
            <person name="Jaromczyk J."/>
            <person name="Johnson R.D."/>
            <person name="Khan A.K."/>
            <person name="Leistner E."/>
            <person name="Leuchtmann A."/>
            <person name="Li C."/>
            <person name="Liu J."/>
            <person name="Liu J."/>
            <person name="Liu M."/>
            <person name="Mace W."/>
            <person name="Machado C."/>
            <person name="Nagabhyru P."/>
            <person name="Pan J."/>
            <person name="Schmid J."/>
            <person name="Sugawara K."/>
            <person name="Steiner U."/>
            <person name="Takach J.E."/>
            <person name="Tanaka E."/>
            <person name="Webb J.S."/>
            <person name="Wilson E.V."/>
            <person name="Wiseman J.L."/>
            <person name="Yoshida R."/>
            <person name="Zeng Z."/>
        </authorList>
    </citation>
    <scope>NUCLEOTIDE SEQUENCE [LARGE SCALE GENOMIC DNA]</scope>
    <source>
        <strain evidence="3 4">20.1</strain>
    </source>
</reference>
<evidence type="ECO:0000259" key="2">
    <source>
        <dbReference type="Pfam" id="PF20150"/>
    </source>
</evidence>
<proteinExistence type="predicted"/>
<dbReference type="Pfam" id="PF20150">
    <property type="entry name" value="2EXR"/>
    <property type="match status" value="1"/>
</dbReference>
<name>M1W916_CLAP2</name>
<protein>
    <recommendedName>
        <fullName evidence="2">2EXR domain-containing protein</fullName>
    </recommendedName>
</protein>
<gene>
    <name evidence="3" type="ORF">CPUR_03405</name>
</gene>
<dbReference type="PhylomeDB" id="M1W916"/>
<dbReference type="EMBL" id="CAGA01000015">
    <property type="protein sequence ID" value="CCE29558.1"/>
    <property type="molecule type" value="Genomic_DNA"/>
</dbReference>
<evidence type="ECO:0000313" key="3">
    <source>
        <dbReference type="EMBL" id="CCE29558.1"/>
    </source>
</evidence>
<evidence type="ECO:0000313" key="4">
    <source>
        <dbReference type="Proteomes" id="UP000016801"/>
    </source>
</evidence>
<dbReference type="OrthoDB" id="3501032at2759"/>
<feature type="domain" description="2EXR" evidence="2">
    <location>
        <begin position="54"/>
        <end position="160"/>
    </location>
</feature>
<accession>M1W916</accession>
<dbReference type="Proteomes" id="UP000016801">
    <property type="component" value="Unassembled WGS sequence"/>
</dbReference>
<dbReference type="HOGENOM" id="CLU_046152_1_0_1"/>
<feature type="compositionally biased region" description="Low complexity" evidence="1">
    <location>
        <begin position="312"/>
        <end position="326"/>
    </location>
</feature>
<dbReference type="eggNOG" id="ENOG502SWCQ">
    <property type="taxonomic scope" value="Eukaryota"/>
</dbReference>
<keyword evidence="4" id="KW-1185">Reference proteome</keyword>
<organism evidence="3 4">
    <name type="scientific">Claviceps purpurea (strain 20.1)</name>
    <name type="common">Ergot fungus</name>
    <name type="synonym">Sphacelia segetum</name>
    <dbReference type="NCBI Taxonomy" id="1111077"/>
    <lineage>
        <taxon>Eukaryota</taxon>
        <taxon>Fungi</taxon>
        <taxon>Dikarya</taxon>
        <taxon>Ascomycota</taxon>
        <taxon>Pezizomycotina</taxon>
        <taxon>Sordariomycetes</taxon>
        <taxon>Hypocreomycetidae</taxon>
        <taxon>Hypocreales</taxon>
        <taxon>Clavicipitaceae</taxon>
        <taxon>Claviceps</taxon>
    </lineage>
</organism>